<evidence type="ECO:0000256" key="1">
    <source>
        <dbReference type="SAM" id="MobiDB-lite"/>
    </source>
</evidence>
<keyword evidence="3" id="KW-1185">Reference proteome</keyword>
<dbReference type="KEGG" id="mfre:EXE63_09665"/>
<gene>
    <name evidence="2" type="ORF">EXE63_09665</name>
</gene>
<dbReference type="Gene3D" id="3.40.50.1820">
    <property type="entry name" value="alpha/beta hydrolase"/>
    <property type="match status" value="1"/>
</dbReference>
<feature type="compositionally biased region" description="Basic and acidic residues" evidence="1">
    <location>
        <begin position="45"/>
        <end position="88"/>
    </location>
</feature>
<accession>A0A6H0S3V7</accession>
<feature type="compositionally biased region" description="Basic and acidic residues" evidence="1">
    <location>
        <begin position="97"/>
        <end position="107"/>
    </location>
</feature>
<dbReference type="InterPro" id="IPR029058">
    <property type="entry name" value="AB_hydrolase_fold"/>
</dbReference>
<dbReference type="EMBL" id="CP038799">
    <property type="protein sequence ID" value="QIV81129.1"/>
    <property type="molecule type" value="Genomic_DNA"/>
</dbReference>
<evidence type="ECO:0008006" key="4">
    <source>
        <dbReference type="Google" id="ProtNLM"/>
    </source>
</evidence>
<name>A0A6H0S3V7_9MYCO</name>
<dbReference type="SUPFAM" id="SSF53474">
    <property type="entry name" value="alpha/beta-Hydrolases"/>
    <property type="match status" value="1"/>
</dbReference>
<proteinExistence type="predicted"/>
<evidence type="ECO:0000313" key="2">
    <source>
        <dbReference type="EMBL" id="QIV81129.1"/>
    </source>
</evidence>
<feature type="region of interest" description="Disordered" evidence="1">
    <location>
        <begin position="35"/>
        <end position="138"/>
    </location>
</feature>
<dbReference type="AlphaFoldDB" id="A0A6H0S3V7"/>
<sequence>MGISISRWIGAGVLAFGVVIAPTALLGPAAIAHADTDTGEPSSAEPRDAKSPDAAKPDVEGPSHNDDRPTPDEETAERTEAEPEAGRDVKKRPTLRTVDRVRDHEPGAGRLAAQAPEPAEPVEQAAVPERVTATSRPIEHRVARTSVAQVVAATSRVTVAEAPEAAAAAAQPAPTAAAATARPNLINIVGTAFFNLFDRVVKFFEGPPVVPPGRAVRLARTPLELDCGNGYTVDADWYFPTETEPDKIIYLQHGAFARAGLYNVTASDLAVRNNAIVVAPSITSNFFACDGCSMGGDQMHAAVADLFIGDRAALTASALAAGWDAPLPQRFVISGHSGGGQLAGGAAGYYAVRAPADEVYNLAGVLLLDTSALGGAVERGIARIPLDIPVHHIAASPALLNTYGDLNPVLAQLRAGFVGVQLIGGTHNDAWRTTNGLAQFVGGLGGGFSQARNVDAVQELAQAWISDWFNGTHTDAYYGERGETITIETPAGQAQAYVIPGPAPRLNFFDRILLTMMQSTVIFGQFTGNCAADPAVTPNSAGSLLVDGKSTADTALSLDGRRQTGQSVFQQCRRG</sequence>
<dbReference type="Proteomes" id="UP000501849">
    <property type="component" value="Chromosome"/>
</dbReference>
<dbReference type="RefSeq" id="WP_168141759.1">
    <property type="nucleotide sequence ID" value="NZ_CP038799.1"/>
</dbReference>
<feature type="compositionally biased region" description="Low complexity" evidence="1">
    <location>
        <begin position="112"/>
        <end position="129"/>
    </location>
</feature>
<protein>
    <recommendedName>
        <fullName evidence="4">Alpha/beta hydrolase</fullName>
    </recommendedName>
</protein>
<organism evidence="2 3">
    <name type="scientific">Mycolicibacterium frederiksbergense</name>
    <dbReference type="NCBI Taxonomy" id="117567"/>
    <lineage>
        <taxon>Bacteria</taxon>
        <taxon>Bacillati</taxon>
        <taxon>Actinomycetota</taxon>
        <taxon>Actinomycetes</taxon>
        <taxon>Mycobacteriales</taxon>
        <taxon>Mycobacteriaceae</taxon>
        <taxon>Mycolicibacterium</taxon>
    </lineage>
</organism>
<evidence type="ECO:0000313" key="3">
    <source>
        <dbReference type="Proteomes" id="UP000501849"/>
    </source>
</evidence>
<reference evidence="2 3" key="1">
    <citation type="submission" date="2019-04" db="EMBL/GenBank/DDBJ databases">
        <title>Draft, Whole-Genome Sequence of the Anthracene-degrading Mycobacterium frederiksbergense LB501T, Isolated from a Polycyclic Aromatic Hydrocarbon (PAH)-Contaminated Soil.</title>
        <authorList>
            <person name="Augelletti F."/>
        </authorList>
    </citation>
    <scope>NUCLEOTIDE SEQUENCE [LARGE SCALE GENOMIC DNA]</scope>
    <source>
        <strain evidence="2 3">LB 501T</strain>
    </source>
</reference>